<evidence type="ECO:0000259" key="2">
    <source>
        <dbReference type="Pfam" id="PF02129"/>
    </source>
</evidence>
<dbReference type="InterPro" id="IPR013736">
    <property type="entry name" value="Xaa-Pro_dipept_C"/>
</dbReference>
<organism evidence="4 5">
    <name type="scientific">Chitinophaga tropicalis</name>
    <dbReference type="NCBI Taxonomy" id="2683588"/>
    <lineage>
        <taxon>Bacteria</taxon>
        <taxon>Pseudomonadati</taxon>
        <taxon>Bacteroidota</taxon>
        <taxon>Chitinophagia</taxon>
        <taxon>Chitinophagales</taxon>
        <taxon>Chitinophagaceae</taxon>
        <taxon>Chitinophaga</taxon>
    </lineage>
</organism>
<gene>
    <name evidence="4" type="ORF">GO493_12485</name>
</gene>
<dbReference type="EMBL" id="WRXN01000004">
    <property type="protein sequence ID" value="MVT09081.1"/>
    <property type="molecule type" value="Genomic_DNA"/>
</dbReference>
<reference evidence="4 5" key="1">
    <citation type="submission" date="2019-12" db="EMBL/GenBank/DDBJ databases">
        <title>Chitinophaga sp. strain ysch24 (GDMCC 1.1355), whole genome shotgun sequence.</title>
        <authorList>
            <person name="Zhang X."/>
        </authorList>
    </citation>
    <scope>NUCLEOTIDE SEQUENCE [LARGE SCALE GENOMIC DNA]</scope>
    <source>
        <strain evidence="5">ysch24</strain>
    </source>
</reference>
<dbReference type="Gene3D" id="3.40.50.1820">
    <property type="entry name" value="alpha/beta hydrolase"/>
    <property type="match status" value="1"/>
</dbReference>
<dbReference type="Pfam" id="PF08530">
    <property type="entry name" value="PepX_C"/>
    <property type="match status" value="1"/>
</dbReference>
<dbReference type="Proteomes" id="UP000461730">
    <property type="component" value="Unassembled WGS sequence"/>
</dbReference>
<comment type="caution">
    <text evidence="4">The sequence shown here is derived from an EMBL/GenBank/DDBJ whole genome shotgun (WGS) entry which is preliminary data.</text>
</comment>
<evidence type="ECO:0000259" key="3">
    <source>
        <dbReference type="Pfam" id="PF08530"/>
    </source>
</evidence>
<sequence>MKNLLILICLLLIALVPVFPRQSTPADSIYDIQDNVLIRTGDGASISAIVVKRKGVTTPLPVILQSTIYVRSRDVNSLKIAVDNGYIGVMAYTRGKRYSPDEVFPYENDSKDTYDVIDWISKQPWCNGKIGMYGGSYNGFTQWAAVKKLHPALKTIVPYAANRPGMGLPVENGIFVNPNYEWAFYVTNNKELDTIVGNDRPRFRKMQQAWWEAGTAYRKIDSVDGTPNKYLQRWLQHPAYDTYWQSMVPYKEEFSGITIPVLVIDGYYNDSQLSSLYYFREHTKYYKNNEDYLIIGPYDHFGSQRGGAKVLNGYEVDTVALINTRKITYEWFDYIFKGGKKPAILQDRINYEVMGANEWRHASSLDKMHNEVLHLYLSDTRKDGRYQLTERKPLKRSSFYQEIDFKDRTTYYNDYYPDPIIRKELDTSNGLFFLSEPFKEPVIVNGAFSGEIKAIINKKDFDLGVVLYEVMPDGTYFELSYFLGRASYAKDITTRHLLTPGKIEGIPFSNTKLVSRQLSKGSRLLAVINVNKNSFSQLNYGTGKDVSDETMDDAGELLKVKWQNDSYIEIPVLKGHKEK</sequence>
<accession>A0A7K1U3Z8</accession>
<dbReference type="Gene3D" id="1.10.3020.10">
    <property type="entry name" value="alpha-amino acid ester hydrolase ( Helical cap domain)"/>
    <property type="match status" value="1"/>
</dbReference>
<feature type="domain" description="Xaa-Pro dipeptidyl-peptidase-like" evidence="2">
    <location>
        <begin position="46"/>
        <end position="301"/>
    </location>
</feature>
<dbReference type="GO" id="GO:0008239">
    <property type="term" value="F:dipeptidyl-peptidase activity"/>
    <property type="evidence" value="ECO:0007669"/>
    <property type="project" value="InterPro"/>
</dbReference>
<dbReference type="InterPro" id="IPR005674">
    <property type="entry name" value="CocE/Ser_esterase"/>
</dbReference>
<evidence type="ECO:0000313" key="5">
    <source>
        <dbReference type="Proteomes" id="UP000461730"/>
    </source>
</evidence>
<dbReference type="NCBIfam" id="TIGR00976">
    <property type="entry name" value="CocE_NonD"/>
    <property type="match status" value="1"/>
</dbReference>
<feature type="domain" description="Xaa-Pro dipeptidyl-peptidase C-terminal" evidence="3">
    <location>
        <begin position="349"/>
        <end position="529"/>
    </location>
</feature>
<evidence type="ECO:0000313" key="4">
    <source>
        <dbReference type="EMBL" id="MVT09081.1"/>
    </source>
</evidence>
<keyword evidence="1 4" id="KW-0378">Hydrolase</keyword>
<keyword evidence="5" id="KW-1185">Reference proteome</keyword>
<dbReference type="Pfam" id="PF02129">
    <property type="entry name" value="Peptidase_S15"/>
    <property type="match status" value="1"/>
</dbReference>
<dbReference type="SUPFAM" id="SSF53474">
    <property type="entry name" value="alpha/beta-Hydrolases"/>
    <property type="match status" value="1"/>
</dbReference>
<dbReference type="SUPFAM" id="SSF49785">
    <property type="entry name" value="Galactose-binding domain-like"/>
    <property type="match status" value="1"/>
</dbReference>
<protein>
    <submittedName>
        <fullName evidence="4">CocE/NonD family hydrolase</fullName>
    </submittedName>
</protein>
<dbReference type="InterPro" id="IPR000383">
    <property type="entry name" value="Xaa-Pro-like_dom"/>
</dbReference>
<dbReference type="InterPro" id="IPR008979">
    <property type="entry name" value="Galactose-bd-like_sf"/>
</dbReference>
<evidence type="ECO:0000256" key="1">
    <source>
        <dbReference type="ARBA" id="ARBA00022801"/>
    </source>
</evidence>
<dbReference type="Gene3D" id="2.60.120.260">
    <property type="entry name" value="Galactose-binding domain-like"/>
    <property type="match status" value="1"/>
</dbReference>
<dbReference type="AlphaFoldDB" id="A0A7K1U3Z8"/>
<dbReference type="InterPro" id="IPR029058">
    <property type="entry name" value="AB_hydrolase_fold"/>
</dbReference>
<name>A0A7K1U3Z8_9BACT</name>
<proteinExistence type="predicted"/>